<keyword evidence="3 6" id="KW-0378">Hydrolase</keyword>
<evidence type="ECO:0000313" key="11">
    <source>
        <dbReference type="EMBL" id="SNS07406.1"/>
    </source>
</evidence>
<name>A0A239BHV9_9ACTN</name>
<accession>A0A239BHV9</accession>
<dbReference type="AlphaFoldDB" id="A0A239BHV9"/>
<feature type="chain" id="PRO_5012082592" evidence="8">
    <location>
        <begin position="30"/>
        <end position="393"/>
    </location>
</feature>
<dbReference type="GO" id="GO:0006508">
    <property type="term" value="P:proteolysis"/>
    <property type="evidence" value="ECO:0007669"/>
    <property type="project" value="UniProtKB-KW"/>
</dbReference>
<dbReference type="PROSITE" id="PS51892">
    <property type="entry name" value="SUBTILASE"/>
    <property type="match status" value="1"/>
</dbReference>
<evidence type="ECO:0000256" key="7">
    <source>
        <dbReference type="RuleBase" id="RU003355"/>
    </source>
</evidence>
<dbReference type="InterPro" id="IPR010259">
    <property type="entry name" value="S8pro/Inhibitor_I9"/>
</dbReference>
<evidence type="ECO:0000256" key="8">
    <source>
        <dbReference type="SAM" id="SignalP"/>
    </source>
</evidence>
<keyword evidence="8" id="KW-0732">Signal</keyword>
<dbReference type="PANTHER" id="PTHR43806">
    <property type="entry name" value="PEPTIDASE S8"/>
    <property type="match status" value="1"/>
</dbReference>
<feature type="domain" description="Peptidase S8/S53" evidence="9">
    <location>
        <begin position="135"/>
        <end position="372"/>
    </location>
</feature>
<dbReference type="PANTHER" id="PTHR43806:SF11">
    <property type="entry name" value="CEREVISIN-RELATED"/>
    <property type="match status" value="1"/>
</dbReference>
<keyword evidence="12" id="KW-1185">Reference proteome</keyword>
<dbReference type="InterPro" id="IPR023828">
    <property type="entry name" value="Peptidase_S8_Ser-AS"/>
</dbReference>
<dbReference type="FunFam" id="3.40.50.200:FF:000014">
    <property type="entry name" value="Proteinase K"/>
    <property type="match status" value="1"/>
</dbReference>
<dbReference type="Pfam" id="PF05922">
    <property type="entry name" value="Inhibitor_I9"/>
    <property type="match status" value="1"/>
</dbReference>
<evidence type="ECO:0000256" key="6">
    <source>
        <dbReference type="PROSITE-ProRule" id="PRU01240"/>
    </source>
</evidence>
<dbReference type="InterPro" id="IPR050131">
    <property type="entry name" value="Peptidase_S8_subtilisin-like"/>
</dbReference>
<feature type="active site" description="Charge relay system" evidence="5 6">
    <location>
        <position position="176"/>
    </location>
</feature>
<feature type="signal peptide" evidence="8">
    <location>
        <begin position="1"/>
        <end position="29"/>
    </location>
</feature>
<proteinExistence type="inferred from homology"/>
<evidence type="ECO:0000313" key="12">
    <source>
        <dbReference type="Proteomes" id="UP000198386"/>
    </source>
</evidence>
<dbReference type="InterPro" id="IPR036852">
    <property type="entry name" value="Peptidase_S8/S53_dom_sf"/>
</dbReference>
<dbReference type="Gene3D" id="3.40.50.200">
    <property type="entry name" value="Peptidase S8/S53 domain"/>
    <property type="match status" value="1"/>
</dbReference>
<dbReference type="GO" id="GO:0005615">
    <property type="term" value="C:extracellular space"/>
    <property type="evidence" value="ECO:0007669"/>
    <property type="project" value="TreeGrafter"/>
</dbReference>
<dbReference type="Gene3D" id="3.30.70.80">
    <property type="entry name" value="Peptidase S8 propeptide/proteinase inhibitor I9"/>
    <property type="match status" value="1"/>
</dbReference>
<dbReference type="InterPro" id="IPR037045">
    <property type="entry name" value="S8pro/Inhibitor_I9_sf"/>
</dbReference>
<feature type="active site" description="Charge relay system" evidence="5 6">
    <location>
        <position position="335"/>
    </location>
</feature>
<dbReference type="PROSITE" id="PS00136">
    <property type="entry name" value="SUBTILASE_ASP"/>
    <property type="match status" value="1"/>
</dbReference>
<sequence>MPTRRTLAVGIVAVLATAGLGVTASPAAAAPPDGGPRATYVVTVDGSALPAQAAERARGLGGRVDHVYTAALTGYAVTLPEAAASRLAELPGVVSVERDQVVTTGATQSDAPWGLDRTDQRDLPLSTTYGYTATGSGVTAYVIDTGIDVAHTDFGGRAVSGYDAVDGGSADDCNGHGTHVAGTVGGTRYGVAKGVSLVGVRVLGCDGSGTTSGVVAGIDWVTAHHQAGAPAVANMSLGGGASTAIDTAVRNSIADGVTYAVAAGNGNSAGVAQDACTSSPARVPAALTVGATDRTDTAASFSNYGSCVDLLAPGVAITSAWHTGTTATNTISGTSMATPHVAGVAALYLSVNRSATPAAVATQLNGTATTNHVKLSRTAERAGTPNRLLFGAY</sequence>
<dbReference type="PROSITE" id="PS00138">
    <property type="entry name" value="SUBTILASE_SER"/>
    <property type="match status" value="1"/>
</dbReference>
<dbReference type="InterPro" id="IPR034193">
    <property type="entry name" value="PCSK9_ProteinaseK-like"/>
</dbReference>
<dbReference type="SUPFAM" id="SSF54897">
    <property type="entry name" value="Protease propeptides/inhibitors"/>
    <property type="match status" value="1"/>
</dbReference>
<dbReference type="OrthoDB" id="9798386at2"/>
<keyword evidence="2 6" id="KW-0645">Protease</keyword>
<evidence type="ECO:0000256" key="4">
    <source>
        <dbReference type="ARBA" id="ARBA00022825"/>
    </source>
</evidence>
<dbReference type="InterPro" id="IPR006311">
    <property type="entry name" value="TAT_signal"/>
</dbReference>
<dbReference type="SUPFAM" id="SSF52743">
    <property type="entry name" value="Subtilisin-like"/>
    <property type="match status" value="1"/>
</dbReference>
<dbReference type="InterPro" id="IPR015500">
    <property type="entry name" value="Peptidase_S8_subtilisin-rel"/>
</dbReference>
<dbReference type="PRINTS" id="PR00723">
    <property type="entry name" value="SUBTILISIN"/>
</dbReference>
<evidence type="ECO:0000256" key="3">
    <source>
        <dbReference type="ARBA" id="ARBA00022801"/>
    </source>
</evidence>
<dbReference type="InterPro" id="IPR022398">
    <property type="entry name" value="Peptidase_S8_His-AS"/>
</dbReference>
<protein>
    <submittedName>
        <fullName evidence="11">Serine protease, subtilisin family</fullName>
    </submittedName>
</protein>
<evidence type="ECO:0000259" key="10">
    <source>
        <dbReference type="Pfam" id="PF05922"/>
    </source>
</evidence>
<dbReference type="CDD" id="cd04077">
    <property type="entry name" value="Peptidases_S8_PCSK9_ProteinaseK_like"/>
    <property type="match status" value="1"/>
</dbReference>
<dbReference type="GO" id="GO:0004252">
    <property type="term" value="F:serine-type endopeptidase activity"/>
    <property type="evidence" value="ECO:0007669"/>
    <property type="project" value="UniProtKB-UniRule"/>
</dbReference>
<evidence type="ECO:0000256" key="2">
    <source>
        <dbReference type="ARBA" id="ARBA00022670"/>
    </source>
</evidence>
<evidence type="ECO:0000256" key="5">
    <source>
        <dbReference type="PIRSR" id="PIRSR615500-1"/>
    </source>
</evidence>
<keyword evidence="4 6" id="KW-0720">Serine protease</keyword>
<feature type="active site" description="Charge relay system" evidence="5 6">
    <location>
        <position position="144"/>
    </location>
</feature>
<dbReference type="RefSeq" id="WP_089402957.1">
    <property type="nucleotide sequence ID" value="NZ_FZOH01000002.1"/>
</dbReference>
<dbReference type="InterPro" id="IPR000209">
    <property type="entry name" value="Peptidase_S8/S53_dom"/>
</dbReference>
<organism evidence="11 12">
    <name type="scientific">Geodermatophilus saharensis</name>
    <dbReference type="NCBI Taxonomy" id="1137994"/>
    <lineage>
        <taxon>Bacteria</taxon>
        <taxon>Bacillati</taxon>
        <taxon>Actinomycetota</taxon>
        <taxon>Actinomycetes</taxon>
        <taxon>Geodermatophilales</taxon>
        <taxon>Geodermatophilaceae</taxon>
        <taxon>Geodermatophilus</taxon>
    </lineage>
</organism>
<dbReference type="EMBL" id="FZOH01000002">
    <property type="protein sequence ID" value="SNS07406.1"/>
    <property type="molecule type" value="Genomic_DNA"/>
</dbReference>
<dbReference type="Pfam" id="PF00082">
    <property type="entry name" value="Peptidase_S8"/>
    <property type="match status" value="1"/>
</dbReference>
<reference evidence="12" key="1">
    <citation type="submission" date="2017-06" db="EMBL/GenBank/DDBJ databases">
        <authorList>
            <person name="Varghese N."/>
            <person name="Submissions S."/>
        </authorList>
    </citation>
    <scope>NUCLEOTIDE SEQUENCE [LARGE SCALE GENOMIC DNA]</scope>
    <source>
        <strain evidence="12">DSM 45423</strain>
    </source>
</reference>
<dbReference type="PROSITE" id="PS51318">
    <property type="entry name" value="TAT"/>
    <property type="match status" value="1"/>
</dbReference>
<dbReference type="Proteomes" id="UP000198386">
    <property type="component" value="Unassembled WGS sequence"/>
</dbReference>
<feature type="domain" description="Inhibitor I9" evidence="10">
    <location>
        <begin position="61"/>
        <end position="104"/>
    </location>
</feature>
<comment type="similarity">
    <text evidence="1 6 7">Belongs to the peptidase S8 family.</text>
</comment>
<evidence type="ECO:0000259" key="9">
    <source>
        <dbReference type="Pfam" id="PF00082"/>
    </source>
</evidence>
<evidence type="ECO:0000256" key="1">
    <source>
        <dbReference type="ARBA" id="ARBA00011073"/>
    </source>
</evidence>
<gene>
    <name evidence="11" type="ORF">SAMN04488107_1197</name>
</gene>
<dbReference type="InterPro" id="IPR023827">
    <property type="entry name" value="Peptidase_S8_Asp-AS"/>
</dbReference>
<dbReference type="PROSITE" id="PS00137">
    <property type="entry name" value="SUBTILASE_HIS"/>
    <property type="match status" value="1"/>
</dbReference>